<dbReference type="PROSITE" id="PS50237">
    <property type="entry name" value="HECT"/>
    <property type="match status" value="1"/>
</dbReference>
<dbReference type="Proteomes" id="UP000055048">
    <property type="component" value="Unassembled WGS sequence"/>
</dbReference>
<dbReference type="CDD" id="cd00078">
    <property type="entry name" value="HECTc"/>
    <property type="match status" value="1"/>
</dbReference>
<dbReference type="InterPro" id="IPR044611">
    <property type="entry name" value="E3A/B/C-like"/>
</dbReference>
<feature type="domain" description="HECT" evidence="11">
    <location>
        <begin position="765"/>
        <end position="1126"/>
    </location>
</feature>
<dbReference type="InterPro" id="IPR000569">
    <property type="entry name" value="HECT_dom"/>
</dbReference>
<organism evidence="12 13">
    <name type="scientific">Trichinella murrelli</name>
    <dbReference type="NCBI Taxonomy" id="144512"/>
    <lineage>
        <taxon>Eukaryota</taxon>
        <taxon>Metazoa</taxon>
        <taxon>Ecdysozoa</taxon>
        <taxon>Nematoda</taxon>
        <taxon>Enoplea</taxon>
        <taxon>Dorylaimia</taxon>
        <taxon>Trichinellida</taxon>
        <taxon>Trichinellidae</taxon>
        <taxon>Trichinella</taxon>
    </lineage>
</organism>
<comment type="subcellular location">
    <subcellularLocation>
        <location evidence="7">Postsynaptic density</location>
    </subcellularLocation>
</comment>
<comment type="caution">
    <text evidence="12">The sequence shown here is derived from an EMBL/GenBank/DDBJ whole genome shotgun (WGS) entry which is preliminary data.</text>
</comment>
<accession>A0A0V0T6N3</accession>
<dbReference type="Gene3D" id="3.30.2160.10">
    <property type="entry name" value="Hect, E3 ligase catalytic domain"/>
    <property type="match status" value="1"/>
</dbReference>
<evidence type="ECO:0000256" key="3">
    <source>
        <dbReference type="ARBA" id="ARBA00012485"/>
    </source>
</evidence>
<dbReference type="PANTHER" id="PTHR45700:SF3">
    <property type="entry name" value="UBIQUITIN-PROTEIN LIGASE E3B"/>
    <property type="match status" value="1"/>
</dbReference>
<dbReference type="EC" id="2.3.2.26" evidence="3"/>
<feature type="active site" description="Glycyl thioester intermediate" evidence="10">
    <location>
        <position position="1094"/>
    </location>
</feature>
<keyword evidence="13" id="KW-1185">Reference proteome</keyword>
<dbReference type="GO" id="GO:0006511">
    <property type="term" value="P:ubiquitin-dependent protein catabolic process"/>
    <property type="evidence" value="ECO:0007669"/>
    <property type="project" value="TreeGrafter"/>
</dbReference>
<evidence type="ECO:0000313" key="12">
    <source>
        <dbReference type="EMBL" id="KRX34565.1"/>
    </source>
</evidence>
<keyword evidence="6" id="KW-0770">Synapse</keyword>
<dbReference type="SMART" id="SM00119">
    <property type="entry name" value="HECTc"/>
    <property type="match status" value="1"/>
</dbReference>
<evidence type="ECO:0000256" key="9">
    <source>
        <dbReference type="ARBA" id="ARBA00077267"/>
    </source>
</evidence>
<reference evidence="12 13" key="1">
    <citation type="submission" date="2015-01" db="EMBL/GenBank/DDBJ databases">
        <title>Evolution of Trichinella species and genotypes.</title>
        <authorList>
            <person name="Korhonen P.K."/>
            <person name="Edoardo P."/>
            <person name="Giuseppe L.R."/>
            <person name="Gasser R.B."/>
        </authorList>
    </citation>
    <scope>NUCLEOTIDE SEQUENCE [LARGE SCALE GENOMIC DNA]</scope>
    <source>
        <strain evidence="12">ISS417</strain>
    </source>
</reference>
<proteinExistence type="predicted"/>
<evidence type="ECO:0000256" key="7">
    <source>
        <dbReference type="ARBA" id="ARBA00034105"/>
    </source>
</evidence>
<sequence length="1126" mass="129732">MHEQYQLNDKRHSFLERVRSAREQREAEQRLKHAATLIQKRFPGIDPRFSDTEEEKQRSEVLKKNIFTNKKLKCKRIVNDIDIPTTVIAVHVTVVLENFLRQFSVYTEFNKKLPLISAKVAFPVIQRFEYLLLVRYLLLSSEASDHENNIVIVALTPSSAFSWLHLMRKILCKCIIFLANLRLDHVNDAKLNLYLHLLLSFTSTASWAALKSEEGVGLHGGKLRPSMDKLCERLLINLVHADFYPQLSKLLRNGLCRSVILLKKASLTAVFSLSLRSDDIGATVLLRPICRDEIDDNVLSQYIRCILTAPALIWHLKHEANSFKLNLLNGKLLLRCMQFLCERSANDEFFAKLEVGTEVCILGNIVNMAYLEHEILQSNRELFLKFINLILCCCRGNIAVKKQSMSYWQPFFGWYKKPISGRLQEALPFVTKQIQLLWDRTLVLGLFAELGVSPVNPVVEEESGSHHSIDTDDIKLKAKNLSISILSKLRRGAPKLKPKQVPSKLKPTQAAKEAVFGLAMYQNVLNTFSPLKYDVLSGLCYQDFLLPKIWETLVASDIESAVNHYLQMFVSDKSQSSAESLSFIVFFESATYLMTILDDYELFTLEKPFQVRQLISMAHFCNLFIFRSVWEKIVGRYTFQNIDDVLRNCTFNVVLGFLLLIYNRDCRRPFVPKDFWLMKDLKSSVFLNEVNRGNKKALFIIQRIPHVIPHRERIKLFRKYVASEKASLAAARLFEDQMSVIITIHRARIVEDGFRQLSQLPGRILKGIVRVKFINEQGLDEPGIDQDGVFKEFLEEVIKNIFDPALNLFKLTNEGHLYPSPTSYIHENYLLLFEFIGKMLGKAVYEGICVDILLASFFINHLIGRTASKYHSSIDELSSLDADLYKQLTFIKHYEGDMNDLGLTFACDEDILGEVVTHELRPGGRTIPVTKENKISYVHLMAHYRMYVQIKDQIAAFMRGFHAIISPEWLRMFSADEFQRLLSGDTCDIDLHDLRKHTQYFGGFHNNHRVIVWLWEILANDFSVEERRLFLKFVTSCSKPPLLGFEYLEPPFSIRCVEVNDDEDEGDTLGSVIRGFLAIRKEDPVSRLPTTSTCFNLLKLPNYHRKSTLRDKLRYAIHCGTGFELS</sequence>
<dbReference type="FunFam" id="3.30.2410.10:FF:000012">
    <property type="entry name" value="Ubiquitin-protein ligase E3B"/>
    <property type="match status" value="1"/>
</dbReference>
<gene>
    <name evidence="12" type="primary">UBE3B</name>
    <name evidence="12" type="ORF">T05_5512</name>
</gene>
<evidence type="ECO:0000259" key="11">
    <source>
        <dbReference type="PROSITE" id="PS50237"/>
    </source>
</evidence>
<dbReference type="Gene3D" id="3.30.2410.10">
    <property type="entry name" value="Hect, E3 ligase catalytic domain"/>
    <property type="match status" value="1"/>
</dbReference>
<keyword evidence="4" id="KW-0808">Transferase</keyword>
<dbReference type="GO" id="GO:0061630">
    <property type="term" value="F:ubiquitin protein ligase activity"/>
    <property type="evidence" value="ECO:0007669"/>
    <property type="project" value="UniProtKB-EC"/>
</dbReference>
<dbReference type="AlphaFoldDB" id="A0A0V0T6N3"/>
<dbReference type="GO" id="GO:0000209">
    <property type="term" value="P:protein polyubiquitination"/>
    <property type="evidence" value="ECO:0007669"/>
    <property type="project" value="InterPro"/>
</dbReference>
<evidence type="ECO:0000256" key="8">
    <source>
        <dbReference type="ARBA" id="ARBA00067505"/>
    </source>
</evidence>
<evidence type="ECO:0000256" key="6">
    <source>
        <dbReference type="ARBA" id="ARBA00023018"/>
    </source>
</evidence>
<dbReference type="FunFam" id="3.30.2160.10:FF:000002">
    <property type="entry name" value="Putative Ubiquitin-protein ligase E3C"/>
    <property type="match status" value="1"/>
</dbReference>
<dbReference type="GO" id="GO:0016874">
    <property type="term" value="F:ligase activity"/>
    <property type="evidence" value="ECO:0007669"/>
    <property type="project" value="UniProtKB-KW"/>
</dbReference>
<dbReference type="PANTHER" id="PTHR45700">
    <property type="entry name" value="UBIQUITIN-PROTEIN LIGASE E3C"/>
    <property type="match status" value="1"/>
</dbReference>
<evidence type="ECO:0000256" key="1">
    <source>
        <dbReference type="ARBA" id="ARBA00000885"/>
    </source>
</evidence>
<evidence type="ECO:0000313" key="13">
    <source>
        <dbReference type="Proteomes" id="UP000055048"/>
    </source>
</evidence>
<dbReference type="SUPFAM" id="SSF56204">
    <property type="entry name" value="Hect, E3 ligase catalytic domain"/>
    <property type="match status" value="1"/>
</dbReference>
<dbReference type="OrthoDB" id="8068875at2759"/>
<comment type="catalytic activity">
    <reaction evidence="1">
        <text>S-ubiquitinyl-[E2 ubiquitin-conjugating enzyme]-L-cysteine + [acceptor protein]-L-lysine = [E2 ubiquitin-conjugating enzyme]-L-cysteine + N(6)-ubiquitinyl-[acceptor protein]-L-lysine.</text>
        <dbReference type="EC" id="2.3.2.26"/>
    </reaction>
</comment>
<dbReference type="InterPro" id="IPR035983">
    <property type="entry name" value="Hect_E3_ubiquitin_ligase"/>
</dbReference>
<comment type="pathway">
    <text evidence="2">Protein modification; protein ubiquitination.</text>
</comment>
<evidence type="ECO:0000256" key="4">
    <source>
        <dbReference type="ARBA" id="ARBA00022679"/>
    </source>
</evidence>
<protein>
    <recommendedName>
        <fullName evidence="8">Ubiquitin-protein ligase E3B</fullName>
        <ecNumber evidence="3">2.3.2.26</ecNumber>
    </recommendedName>
    <alternativeName>
        <fullName evidence="9">HECT-type ubiquitin transferase E3B</fullName>
    </alternativeName>
</protein>
<evidence type="ECO:0000256" key="10">
    <source>
        <dbReference type="PROSITE-ProRule" id="PRU00104"/>
    </source>
</evidence>
<dbReference type="GO" id="GO:0014069">
    <property type="term" value="C:postsynaptic density"/>
    <property type="evidence" value="ECO:0007669"/>
    <property type="project" value="UniProtKB-SubCell"/>
</dbReference>
<keyword evidence="12" id="KW-0436">Ligase</keyword>
<dbReference type="STRING" id="144512.A0A0V0T6N3"/>
<name>A0A0V0T6N3_9BILA</name>
<keyword evidence="5 10" id="KW-0833">Ubl conjugation pathway</keyword>
<dbReference type="Gene3D" id="3.90.1750.10">
    <property type="entry name" value="Hect, E3 ligase catalytic domains"/>
    <property type="match status" value="1"/>
</dbReference>
<evidence type="ECO:0000256" key="2">
    <source>
        <dbReference type="ARBA" id="ARBA00004906"/>
    </source>
</evidence>
<dbReference type="Pfam" id="PF00632">
    <property type="entry name" value="HECT"/>
    <property type="match status" value="1"/>
</dbReference>
<evidence type="ECO:0000256" key="5">
    <source>
        <dbReference type="ARBA" id="ARBA00022786"/>
    </source>
</evidence>
<dbReference type="EMBL" id="JYDJ01000548">
    <property type="protein sequence ID" value="KRX34565.1"/>
    <property type="molecule type" value="Genomic_DNA"/>
</dbReference>